<evidence type="ECO:0000256" key="1">
    <source>
        <dbReference type="ARBA" id="ARBA00002151"/>
    </source>
</evidence>
<dbReference type="GO" id="GO:0009231">
    <property type="term" value="P:riboflavin biosynthetic process"/>
    <property type="evidence" value="ECO:0007669"/>
    <property type="project" value="UniProtKB-UniPathway"/>
</dbReference>
<comment type="catalytic activity">
    <reaction evidence="14 15">
        <text>2,5-diamino-6-hydroxy-4-(5-phosphoribosylamino)-pyrimidine + H2O + H(+) = 5-amino-6-(5-phospho-D-ribosylamino)uracil + NH4(+)</text>
        <dbReference type="Rhea" id="RHEA:21868"/>
        <dbReference type="ChEBI" id="CHEBI:15377"/>
        <dbReference type="ChEBI" id="CHEBI:15378"/>
        <dbReference type="ChEBI" id="CHEBI:28938"/>
        <dbReference type="ChEBI" id="CHEBI:58453"/>
        <dbReference type="ChEBI" id="CHEBI:58614"/>
        <dbReference type="EC" id="3.5.4.26"/>
    </reaction>
</comment>
<dbReference type="PIRSF" id="PIRSF006769">
    <property type="entry name" value="RibD"/>
    <property type="match status" value="1"/>
</dbReference>
<feature type="binding site" evidence="18">
    <location>
        <position position="84"/>
    </location>
    <ligand>
        <name>Zn(2+)</name>
        <dbReference type="ChEBI" id="CHEBI:29105"/>
        <note>catalytic</note>
    </ligand>
</feature>
<evidence type="ECO:0000256" key="11">
    <source>
        <dbReference type="ARBA" id="ARBA00023002"/>
    </source>
</evidence>
<evidence type="ECO:0000256" key="16">
    <source>
        <dbReference type="PIRSR" id="PIRSR006769-1"/>
    </source>
</evidence>
<dbReference type="NCBIfam" id="TIGR00326">
    <property type="entry name" value="eubact_ribD"/>
    <property type="match status" value="1"/>
</dbReference>
<dbReference type="InterPro" id="IPR016192">
    <property type="entry name" value="APOBEC/CMP_deaminase_Zn-bd"/>
</dbReference>
<feature type="binding site" evidence="17">
    <location>
        <position position="204"/>
    </location>
    <ligand>
        <name>substrate</name>
    </ligand>
</feature>
<feature type="binding site" evidence="17">
    <location>
        <position position="168"/>
    </location>
    <ligand>
        <name>substrate</name>
    </ligand>
</feature>
<dbReference type="Pfam" id="PF01872">
    <property type="entry name" value="RibD_C"/>
    <property type="match status" value="1"/>
</dbReference>
<feature type="binding site" evidence="17">
    <location>
        <position position="292"/>
    </location>
    <ligand>
        <name>substrate</name>
    </ligand>
</feature>
<dbReference type="Gene3D" id="3.40.140.10">
    <property type="entry name" value="Cytidine Deaminase, domain 2"/>
    <property type="match status" value="1"/>
</dbReference>
<dbReference type="AlphaFoldDB" id="A0A7V7QL03"/>
<keyword evidence="7 15" id="KW-0479">Metal-binding</keyword>
<dbReference type="InterPro" id="IPR002734">
    <property type="entry name" value="RibDG_C"/>
</dbReference>
<evidence type="ECO:0000256" key="13">
    <source>
        <dbReference type="ARBA" id="ARBA00049861"/>
    </source>
</evidence>
<evidence type="ECO:0000256" key="4">
    <source>
        <dbReference type="ARBA" id="ARBA00005259"/>
    </source>
</evidence>
<evidence type="ECO:0000256" key="5">
    <source>
        <dbReference type="ARBA" id="ARBA00007417"/>
    </source>
</evidence>
<gene>
    <name evidence="20" type="primary">ribD</name>
    <name evidence="20" type="ORF">F7O84_13585</name>
</gene>
<feature type="domain" description="CMP/dCMP-type deaminase" evidence="19">
    <location>
        <begin position="1"/>
        <end position="114"/>
    </location>
</feature>
<evidence type="ECO:0000256" key="7">
    <source>
        <dbReference type="ARBA" id="ARBA00022723"/>
    </source>
</evidence>
<dbReference type="EC" id="1.1.1.193" evidence="15"/>
<dbReference type="SUPFAM" id="SSF53927">
    <property type="entry name" value="Cytidine deaminase-like"/>
    <property type="match status" value="1"/>
</dbReference>
<dbReference type="InterPro" id="IPR016193">
    <property type="entry name" value="Cytidine_deaminase-like"/>
</dbReference>
<dbReference type="InterPro" id="IPR004794">
    <property type="entry name" value="Eubact_RibD"/>
</dbReference>
<evidence type="ECO:0000256" key="3">
    <source>
        <dbReference type="ARBA" id="ARBA00004910"/>
    </source>
</evidence>
<dbReference type="GO" id="GO:0008270">
    <property type="term" value="F:zinc ion binding"/>
    <property type="evidence" value="ECO:0007669"/>
    <property type="project" value="InterPro"/>
</dbReference>
<dbReference type="Proteomes" id="UP000461768">
    <property type="component" value="Unassembled WGS sequence"/>
</dbReference>
<evidence type="ECO:0000259" key="19">
    <source>
        <dbReference type="PROSITE" id="PS51747"/>
    </source>
</evidence>
<evidence type="ECO:0000256" key="15">
    <source>
        <dbReference type="PIRNR" id="PIRNR006769"/>
    </source>
</evidence>
<dbReference type="PANTHER" id="PTHR38011:SF7">
    <property type="entry name" value="2,5-DIAMINO-6-RIBOSYLAMINO-4(3H)-PYRIMIDINONE 5'-PHOSPHATE REDUCTASE"/>
    <property type="match status" value="1"/>
</dbReference>
<feature type="binding site" evidence="18">
    <location>
        <position position="50"/>
    </location>
    <ligand>
        <name>Zn(2+)</name>
        <dbReference type="ChEBI" id="CHEBI:29105"/>
        <note>catalytic</note>
    </ligand>
</feature>
<dbReference type="Gene3D" id="3.40.430.10">
    <property type="entry name" value="Dihydrofolate Reductase, subunit A"/>
    <property type="match status" value="1"/>
</dbReference>
<feature type="binding site" evidence="17">
    <location>
        <position position="184"/>
    </location>
    <ligand>
        <name>substrate</name>
    </ligand>
</feature>
<dbReference type="InterPro" id="IPR050765">
    <property type="entry name" value="Riboflavin_Biosynth_HTPR"/>
</dbReference>
<evidence type="ECO:0000313" key="20">
    <source>
        <dbReference type="EMBL" id="KAB1438562.1"/>
    </source>
</evidence>
<evidence type="ECO:0000256" key="6">
    <source>
        <dbReference type="ARBA" id="ARBA00022619"/>
    </source>
</evidence>
<feature type="active site" description="Proton donor" evidence="16">
    <location>
        <position position="52"/>
    </location>
</feature>
<dbReference type="InterPro" id="IPR002125">
    <property type="entry name" value="CMP_dCMP_dom"/>
</dbReference>
<evidence type="ECO:0000256" key="18">
    <source>
        <dbReference type="PIRSR" id="PIRSR006769-3"/>
    </source>
</evidence>
<dbReference type="GO" id="GO:0008703">
    <property type="term" value="F:5-amino-6-(5-phosphoribosylamino)uracil reductase activity"/>
    <property type="evidence" value="ECO:0007669"/>
    <property type="project" value="UniProtKB-EC"/>
</dbReference>
<keyword evidence="10 15" id="KW-0521">NADP</keyword>
<dbReference type="PROSITE" id="PS51747">
    <property type="entry name" value="CYT_DCMP_DEAMINASES_2"/>
    <property type="match status" value="1"/>
</dbReference>
<keyword evidence="9 15" id="KW-0862">Zinc</keyword>
<dbReference type="EC" id="3.5.4.26" evidence="15"/>
<keyword evidence="12" id="KW-0511">Multifunctional enzyme</keyword>
<feature type="binding site" evidence="17">
    <location>
        <position position="154"/>
    </location>
    <ligand>
        <name>NADP(+)</name>
        <dbReference type="ChEBI" id="CHEBI:58349"/>
    </ligand>
</feature>
<comment type="pathway">
    <text evidence="2 15">Cofactor biosynthesis; riboflavin biosynthesis; 5-amino-6-(D-ribitylamino)uracil from GTP: step 2/4.</text>
</comment>
<evidence type="ECO:0000256" key="14">
    <source>
        <dbReference type="ARBA" id="ARBA00049886"/>
    </source>
</evidence>
<feature type="binding site" evidence="17">
    <location>
        <begin position="294"/>
        <end position="300"/>
    </location>
    <ligand>
        <name>NADP(+)</name>
        <dbReference type="ChEBI" id="CHEBI:58349"/>
    </ligand>
</feature>
<feature type="binding site" evidence="17">
    <location>
        <position position="221"/>
    </location>
    <ligand>
        <name>NADP(+)</name>
        <dbReference type="ChEBI" id="CHEBI:58349"/>
    </ligand>
</feature>
<keyword evidence="11 15" id="KW-0560">Oxidoreductase</keyword>
<protein>
    <recommendedName>
        <fullName evidence="15">Riboflavin biosynthesis protein RibD</fullName>
    </recommendedName>
    <domain>
        <recommendedName>
            <fullName evidence="15">Diaminohydroxyphosphoribosylaminopyrimidine deaminase</fullName>
            <shortName evidence="15">DRAP deaminase</shortName>
            <ecNumber evidence="15">3.5.4.26</ecNumber>
        </recommendedName>
        <alternativeName>
            <fullName evidence="15">Riboflavin-specific deaminase</fullName>
        </alternativeName>
    </domain>
    <domain>
        <recommendedName>
            <fullName evidence="15">5-amino-6-(5-phosphoribosylamino)uracil reductase</fullName>
            <ecNumber evidence="15">1.1.1.193</ecNumber>
        </recommendedName>
        <alternativeName>
            <fullName evidence="15">HTP reductase</fullName>
        </alternativeName>
    </domain>
</protein>
<feature type="binding site" evidence="17">
    <location>
        <position position="170"/>
    </location>
    <ligand>
        <name>NADP(+)</name>
        <dbReference type="ChEBI" id="CHEBI:58349"/>
    </ligand>
</feature>
<comment type="function">
    <text evidence="1 15">Converts 2,5-diamino-6-(ribosylamino)-4(3h)-pyrimidinone 5'-phosphate into 5-amino-6-(ribosylamino)-2,4(1h,3h)-pyrimidinedione 5'-phosphate.</text>
</comment>
<sequence length="367" mass="40771">MIQHDYMKRAIKLAKAGCGFVNPNPMVGAVIVKNGEIIGEGYHRKYGELHAERDALNNCITSPKEATLYVTLEPCCHYGKTPPCTDAILKSGIKKVVIGSCDPNPIMQEKGIALLRKHGIKVIEHVLEEECNKLNEVFFHYITTNTPYVIMKYAMTMDGKIATHCGKSKWITGELAREHVHRQRHKYSSIMVGVKTVLVDDPLLTCRVENGKNPIRIICDTNLRTPLNAKVITTAKAIKTIIATASTSVLEQRPYWQAGCEVITVPKRNGHLDLKKLMKKLGTQEIDSVLIEGGGALHWSALQSQIVNKHCCYIAPKLFGGEQAKTPIAGIGIENPDHAFFLKNSKVLQLGDDFLIESEVQYSCLQE</sequence>
<name>A0A7V7QL03_9FIRM</name>
<keyword evidence="21" id="KW-1185">Reference proteome</keyword>
<dbReference type="InterPro" id="IPR024072">
    <property type="entry name" value="DHFR-like_dom_sf"/>
</dbReference>
<dbReference type="SUPFAM" id="SSF53597">
    <property type="entry name" value="Dihydrofolate reductase-like"/>
    <property type="match status" value="1"/>
</dbReference>
<evidence type="ECO:0000256" key="2">
    <source>
        <dbReference type="ARBA" id="ARBA00004882"/>
    </source>
</evidence>
<feature type="binding site" evidence="17">
    <location>
        <position position="200"/>
    </location>
    <ligand>
        <name>NADP(+)</name>
        <dbReference type="ChEBI" id="CHEBI:58349"/>
    </ligand>
</feature>
<dbReference type="GO" id="GO:0050661">
    <property type="term" value="F:NADP binding"/>
    <property type="evidence" value="ECO:0007669"/>
    <property type="project" value="InterPro"/>
</dbReference>
<reference evidence="20 21" key="1">
    <citation type="submission" date="2019-09" db="EMBL/GenBank/DDBJ databases">
        <authorList>
            <person name="Valk L.C."/>
        </authorList>
    </citation>
    <scope>NUCLEOTIDE SEQUENCE [LARGE SCALE GENOMIC DNA]</scope>
    <source>
        <strain evidence="20">GalUA</strain>
    </source>
</reference>
<dbReference type="UniPathway" id="UPA00275">
    <property type="reaction ID" value="UER00401"/>
</dbReference>
<evidence type="ECO:0000313" key="21">
    <source>
        <dbReference type="Proteomes" id="UP000461768"/>
    </source>
</evidence>
<comment type="cofactor">
    <cofactor evidence="15 18">
        <name>Zn(2+)</name>
        <dbReference type="ChEBI" id="CHEBI:29105"/>
    </cofactor>
    <text evidence="15 18">Binds 1 zinc ion.</text>
</comment>
<organism evidence="20 21">
    <name type="scientific">Candidatus Galacturonatibacter soehngenii</name>
    <dbReference type="NCBI Taxonomy" id="2307010"/>
    <lineage>
        <taxon>Bacteria</taxon>
        <taxon>Bacillati</taxon>
        <taxon>Bacillota</taxon>
        <taxon>Clostridia</taxon>
        <taxon>Lachnospirales</taxon>
        <taxon>Lachnospiraceae</taxon>
        <taxon>Candidatus Galacturonatibacter</taxon>
    </lineage>
</organism>
<keyword evidence="6 15" id="KW-0686">Riboflavin biosynthesis</keyword>
<keyword evidence="8 15" id="KW-0378">Hydrolase</keyword>
<comment type="caution">
    <text evidence="20">The sequence shown here is derived from an EMBL/GenBank/DDBJ whole genome shotgun (WGS) entry which is preliminary data.</text>
</comment>
<dbReference type="RefSeq" id="WP_151146204.1">
    <property type="nucleotide sequence ID" value="NZ_WAGX01000005.1"/>
</dbReference>
<accession>A0A7V7QL03</accession>
<dbReference type="OrthoDB" id="9800865at2"/>
<proteinExistence type="inferred from homology"/>
<feature type="binding site" evidence="17">
    <location>
        <position position="196"/>
    </location>
    <ligand>
        <name>NADP(+)</name>
        <dbReference type="ChEBI" id="CHEBI:58349"/>
    </ligand>
</feature>
<comment type="pathway">
    <text evidence="3 15">Cofactor biosynthesis; riboflavin biosynthesis; 5-amino-6-(D-ribitylamino)uracil from GTP: step 3/4.</text>
</comment>
<comment type="similarity">
    <text evidence="4 15">In the N-terminal section; belongs to the cytidine and deoxycytidylate deaminase family.</text>
</comment>
<dbReference type="GO" id="GO:0008835">
    <property type="term" value="F:diaminohydroxyphosphoribosylaminopyrimidine deaminase activity"/>
    <property type="evidence" value="ECO:0007669"/>
    <property type="project" value="UniProtKB-EC"/>
</dbReference>
<dbReference type="FunFam" id="3.40.140.10:FF:000025">
    <property type="entry name" value="Riboflavin biosynthesis protein RibD"/>
    <property type="match status" value="1"/>
</dbReference>
<dbReference type="PROSITE" id="PS00903">
    <property type="entry name" value="CYT_DCMP_DEAMINASES_1"/>
    <property type="match status" value="1"/>
</dbReference>
<evidence type="ECO:0000256" key="8">
    <source>
        <dbReference type="ARBA" id="ARBA00022801"/>
    </source>
</evidence>
<evidence type="ECO:0000256" key="9">
    <source>
        <dbReference type="ARBA" id="ARBA00022833"/>
    </source>
</evidence>
<comment type="similarity">
    <text evidence="5 15">In the C-terminal section; belongs to the HTP reductase family.</text>
</comment>
<dbReference type="Pfam" id="PF00383">
    <property type="entry name" value="dCMP_cyt_deam_1"/>
    <property type="match status" value="1"/>
</dbReference>
<dbReference type="InterPro" id="IPR011549">
    <property type="entry name" value="RibD_C"/>
</dbReference>
<evidence type="ECO:0000256" key="12">
    <source>
        <dbReference type="ARBA" id="ARBA00023268"/>
    </source>
</evidence>
<dbReference type="PANTHER" id="PTHR38011">
    <property type="entry name" value="DIHYDROFOLATE REDUCTASE FAMILY PROTEIN (AFU_ORTHOLOGUE AFUA_8G06820)"/>
    <property type="match status" value="1"/>
</dbReference>
<reference evidence="20 21" key="2">
    <citation type="submission" date="2020-02" db="EMBL/GenBank/DDBJ databases">
        <title>Candidatus Galacturonibacter soehngenii shows hetero-acetogenic catabolism of galacturonic acid but lacks a canonical carbon monoxide dehydrogenase/acetyl-CoA synthase complex.</title>
        <authorList>
            <person name="Diender M."/>
            <person name="Stouten G.R."/>
            <person name="Petersen J.F."/>
            <person name="Nielsen P.H."/>
            <person name="Dueholm M.S."/>
            <person name="Pronk J.T."/>
            <person name="Van Loosdrecht M.C.M."/>
        </authorList>
    </citation>
    <scope>NUCLEOTIDE SEQUENCE [LARGE SCALE GENOMIC DNA]</scope>
    <source>
        <strain evidence="20">GalUA</strain>
    </source>
</reference>
<comment type="catalytic activity">
    <reaction evidence="13 15">
        <text>5-amino-6-(5-phospho-D-ribitylamino)uracil + NADP(+) = 5-amino-6-(5-phospho-D-ribosylamino)uracil + NADPH + H(+)</text>
        <dbReference type="Rhea" id="RHEA:17845"/>
        <dbReference type="ChEBI" id="CHEBI:15378"/>
        <dbReference type="ChEBI" id="CHEBI:57783"/>
        <dbReference type="ChEBI" id="CHEBI:58349"/>
        <dbReference type="ChEBI" id="CHEBI:58421"/>
        <dbReference type="ChEBI" id="CHEBI:58453"/>
        <dbReference type="EC" id="1.1.1.193"/>
    </reaction>
</comment>
<evidence type="ECO:0000256" key="17">
    <source>
        <dbReference type="PIRSR" id="PIRSR006769-2"/>
    </source>
</evidence>
<feature type="binding site" evidence="17">
    <location>
        <position position="207"/>
    </location>
    <ligand>
        <name>substrate</name>
    </ligand>
</feature>
<dbReference type="CDD" id="cd01284">
    <property type="entry name" value="Riboflavin_deaminase-reductase"/>
    <property type="match status" value="1"/>
</dbReference>
<dbReference type="EMBL" id="WAGX01000005">
    <property type="protein sequence ID" value="KAB1438562.1"/>
    <property type="molecule type" value="Genomic_DNA"/>
</dbReference>
<evidence type="ECO:0000256" key="10">
    <source>
        <dbReference type="ARBA" id="ARBA00022857"/>
    </source>
</evidence>
<dbReference type="NCBIfam" id="TIGR00227">
    <property type="entry name" value="ribD_Cterm"/>
    <property type="match status" value="1"/>
</dbReference>
<feature type="binding site" evidence="18">
    <location>
        <position position="75"/>
    </location>
    <ligand>
        <name>Zn(2+)</name>
        <dbReference type="ChEBI" id="CHEBI:29105"/>
        <note>catalytic</note>
    </ligand>
</feature>